<organism evidence="7 8">
    <name type="scientific">Methylocapsa polymorpha</name>
    <dbReference type="NCBI Taxonomy" id="3080828"/>
    <lineage>
        <taxon>Bacteria</taxon>
        <taxon>Pseudomonadati</taxon>
        <taxon>Pseudomonadota</taxon>
        <taxon>Alphaproteobacteria</taxon>
        <taxon>Hyphomicrobiales</taxon>
        <taxon>Beijerinckiaceae</taxon>
        <taxon>Methylocapsa</taxon>
    </lineage>
</organism>
<dbReference type="PANTHER" id="PTHR39322">
    <property type="entry name" value="ACYL-HOMOSERINE-LACTONE SYNTHASE"/>
    <property type="match status" value="1"/>
</dbReference>
<keyword evidence="4 5" id="KW-0071">Autoinducer synthesis</keyword>
<evidence type="ECO:0000256" key="2">
    <source>
        <dbReference type="ARBA" id="ARBA00022679"/>
    </source>
</evidence>
<dbReference type="PRINTS" id="PR01549">
    <property type="entry name" value="AUTOINDCRSYN"/>
</dbReference>
<dbReference type="PANTHER" id="PTHR39322:SF1">
    <property type="entry name" value="ISOVALERYL-HOMOSERINE LACTONE SYNTHASE"/>
    <property type="match status" value="1"/>
</dbReference>
<dbReference type="PROSITE" id="PS51187">
    <property type="entry name" value="AUTOINDUCER_SYNTH_2"/>
    <property type="match status" value="1"/>
</dbReference>
<dbReference type="EMBL" id="CP136862">
    <property type="protein sequence ID" value="WOJ88705.1"/>
    <property type="molecule type" value="Genomic_DNA"/>
</dbReference>
<evidence type="ECO:0000313" key="8">
    <source>
        <dbReference type="Proteomes" id="UP001626536"/>
    </source>
</evidence>
<dbReference type="SUPFAM" id="SSF55729">
    <property type="entry name" value="Acyl-CoA N-acyltransferases (Nat)"/>
    <property type="match status" value="1"/>
</dbReference>
<accession>A0ABZ0HP34</accession>
<evidence type="ECO:0000256" key="5">
    <source>
        <dbReference type="PROSITE-ProRule" id="PRU00533"/>
    </source>
</evidence>
<evidence type="ECO:0000256" key="3">
    <source>
        <dbReference type="ARBA" id="ARBA00022691"/>
    </source>
</evidence>
<comment type="catalytic activity">
    <reaction evidence="6">
        <text>a fatty acyl-[ACP] + S-adenosyl-L-methionine = an N-acyl-L-homoserine lactone + S-methyl-5'-thioadenosine + holo-[ACP] + H(+)</text>
        <dbReference type="Rhea" id="RHEA:10096"/>
        <dbReference type="Rhea" id="RHEA-COMP:9685"/>
        <dbReference type="Rhea" id="RHEA-COMP:14125"/>
        <dbReference type="ChEBI" id="CHEBI:15378"/>
        <dbReference type="ChEBI" id="CHEBI:17509"/>
        <dbReference type="ChEBI" id="CHEBI:55474"/>
        <dbReference type="ChEBI" id="CHEBI:59789"/>
        <dbReference type="ChEBI" id="CHEBI:64479"/>
        <dbReference type="ChEBI" id="CHEBI:138651"/>
        <dbReference type="EC" id="2.3.1.184"/>
    </reaction>
</comment>
<dbReference type="EC" id="2.3.1.184" evidence="6"/>
<dbReference type="InterPro" id="IPR016181">
    <property type="entry name" value="Acyl_CoA_acyltransferase"/>
</dbReference>
<name>A0ABZ0HP34_9HYPH</name>
<reference evidence="7 8" key="1">
    <citation type="submission" date="2023-10" db="EMBL/GenBank/DDBJ databases">
        <title>Novel methanotroph of the genus Methylocapsa from a subarctic wetland.</title>
        <authorList>
            <person name="Belova S.E."/>
            <person name="Oshkin I.Y."/>
            <person name="Miroshnikov K."/>
            <person name="Dedysh S.N."/>
        </authorList>
    </citation>
    <scope>NUCLEOTIDE SEQUENCE [LARGE SCALE GENOMIC DNA]</scope>
    <source>
        <strain evidence="7 8">RX1</strain>
    </source>
</reference>
<evidence type="ECO:0000256" key="4">
    <source>
        <dbReference type="ARBA" id="ARBA00022929"/>
    </source>
</evidence>
<evidence type="ECO:0000313" key="7">
    <source>
        <dbReference type="EMBL" id="WOJ88705.1"/>
    </source>
</evidence>
<keyword evidence="1 5" id="KW-0673">Quorum sensing</keyword>
<dbReference type="Proteomes" id="UP001626536">
    <property type="component" value="Chromosome"/>
</dbReference>
<dbReference type="RefSeq" id="WP_407338143.1">
    <property type="nucleotide sequence ID" value="NZ_CP136862.1"/>
</dbReference>
<protein>
    <recommendedName>
        <fullName evidence="6">Acyl-homoserine-lactone synthase</fullName>
        <ecNumber evidence="6">2.3.1.184</ecNumber>
    </recommendedName>
    <alternativeName>
        <fullName evidence="6">Autoinducer synthesis protein</fullName>
    </alternativeName>
</protein>
<sequence length="205" mass="23127">MISIVFGYERSERPALFDEMFRQRKKVFIDEKKWDLKPVNGEFEIDEFDRDDTVYICSLFPDGGLAGSVRLLNTATDHMAISAFQPMFPGLMVRSPTIWEGTRFAVRDDRRLQGNGASRAACEILLGTCLFGLEYGVSQMTAIYEAPLARMFKKCGLDHIILGRHRSEAHGSIHFGLWDISRELEASIRAKTGLLPYETVAVAAE</sequence>
<dbReference type="Pfam" id="PF00765">
    <property type="entry name" value="Autoind_synth"/>
    <property type="match status" value="1"/>
</dbReference>
<keyword evidence="3 6" id="KW-0949">S-adenosyl-L-methionine</keyword>
<evidence type="ECO:0000256" key="1">
    <source>
        <dbReference type="ARBA" id="ARBA00022654"/>
    </source>
</evidence>
<evidence type="ECO:0000256" key="6">
    <source>
        <dbReference type="RuleBase" id="RU361135"/>
    </source>
</evidence>
<proteinExistence type="inferred from homology"/>
<gene>
    <name evidence="7" type="ORF">RZS28_12880</name>
</gene>
<keyword evidence="2 6" id="KW-0808">Transferase</keyword>
<keyword evidence="8" id="KW-1185">Reference proteome</keyword>
<dbReference type="InterPro" id="IPR001690">
    <property type="entry name" value="Autoind_synthase"/>
</dbReference>
<comment type="similarity">
    <text evidence="5 6">Belongs to the autoinducer synthase family.</text>
</comment>
<dbReference type="Gene3D" id="3.40.630.30">
    <property type="match status" value="1"/>
</dbReference>